<dbReference type="AlphaFoldDB" id="A0A2A5QS73"/>
<evidence type="ECO:0000313" key="2">
    <source>
        <dbReference type="Proteomes" id="UP000219689"/>
    </source>
</evidence>
<dbReference type="OrthoDB" id="385770at2157"/>
<accession>A0A2A5QS73</accession>
<dbReference type="RefSeq" id="WP_097378600.1">
    <property type="nucleotide sequence ID" value="NZ_NXNI01000001.1"/>
</dbReference>
<reference evidence="1 2" key="1">
    <citation type="submission" date="2017-09" db="EMBL/GenBank/DDBJ databases">
        <title>Genome sequences of Natrinema ejinorence JCM 13890T.</title>
        <authorList>
            <person name="Roh S.W."/>
            <person name="Kim Y.B."/>
            <person name="Kim J.Y."/>
        </authorList>
    </citation>
    <scope>NUCLEOTIDE SEQUENCE [LARGE SCALE GENOMIC DNA]</scope>
    <source>
        <strain evidence="1 2">JCM 13890</strain>
    </source>
</reference>
<protein>
    <submittedName>
        <fullName evidence="1">Uncharacterized protein</fullName>
    </submittedName>
</protein>
<comment type="caution">
    <text evidence="1">The sequence shown here is derived from an EMBL/GenBank/DDBJ whole genome shotgun (WGS) entry which is preliminary data.</text>
</comment>
<organism evidence="1 2">
    <name type="scientific">Natrinema ejinorense</name>
    <dbReference type="NCBI Taxonomy" id="373386"/>
    <lineage>
        <taxon>Archaea</taxon>
        <taxon>Methanobacteriati</taxon>
        <taxon>Methanobacteriota</taxon>
        <taxon>Stenosarchaea group</taxon>
        <taxon>Halobacteria</taxon>
        <taxon>Halobacteriales</taxon>
        <taxon>Natrialbaceae</taxon>
        <taxon>Natrinema</taxon>
    </lineage>
</organism>
<evidence type="ECO:0000313" key="1">
    <source>
        <dbReference type="EMBL" id="PCR89654.1"/>
    </source>
</evidence>
<gene>
    <name evidence="1" type="ORF">CP557_03345</name>
</gene>
<name>A0A2A5QS73_9EURY</name>
<proteinExistence type="predicted"/>
<dbReference type="EMBL" id="NXNI01000001">
    <property type="protein sequence ID" value="PCR89654.1"/>
    <property type="molecule type" value="Genomic_DNA"/>
</dbReference>
<sequence length="385" mass="44220">MIDSTLYVEDDAERKQPTMVKWAVDALSGDNQLTKGLKANEAILFDPEHDGVSDELTLVEEQTVRSMERSAGRPLRDLLEKIIIESEERGRRILRGTCSLENPNERVPRVSVYLIMDHMPDGRGLGDAIATSLARLVGSPWNSRSDRIHDLQRFREMIEDGLDAVAYEDSEFLRAVVEGESEHWDVSELHHLVHDREFWERDDLTVEMLREHPDRIPEGSKRPAALETALWNSERGWTDDEILDLIDELWSPKTPSTRKGYLEAISYEPEEVDLISMVDEKVGEVVSSVEDDDRFHEEKAYDELGTYCPPAEIESWKVAGLSGDPETMLRRVDRATVVTEEEAKQAISFLESKFESDPNWSLVEEAQEEFSKKMMQLRVNIRDEF</sequence>
<keyword evidence="2" id="KW-1185">Reference proteome</keyword>
<dbReference type="Proteomes" id="UP000219689">
    <property type="component" value="Unassembled WGS sequence"/>
</dbReference>